<evidence type="ECO:0000313" key="1">
    <source>
        <dbReference type="EMBL" id="CAJ2648530.1"/>
    </source>
</evidence>
<gene>
    <name evidence="1" type="ORF">MILVUS5_LOCUS16855</name>
</gene>
<dbReference type="EMBL" id="CASHSV030000109">
    <property type="protein sequence ID" value="CAJ2648530.1"/>
    <property type="molecule type" value="Genomic_DNA"/>
</dbReference>
<proteinExistence type="predicted"/>
<keyword evidence="2" id="KW-1185">Reference proteome</keyword>
<accession>A0ACB0JUG7</accession>
<comment type="caution">
    <text evidence="1">The sequence shown here is derived from an EMBL/GenBank/DDBJ whole genome shotgun (WGS) entry which is preliminary data.</text>
</comment>
<organism evidence="1 2">
    <name type="scientific">Trifolium pratense</name>
    <name type="common">Red clover</name>
    <dbReference type="NCBI Taxonomy" id="57577"/>
    <lineage>
        <taxon>Eukaryota</taxon>
        <taxon>Viridiplantae</taxon>
        <taxon>Streptophyta</taxon>
        <taxon>Embryophyta</taxon>
        <taxon>Tracheophyta</taxon>
        <taxon>Spermatophyta</taxon>
        <taxon>Magnoliopsida</taxon>
        <taxon>eudicotyledons</taxon>
        <taxon>Gunneridae</taxon>
        <taxon>Pentapetalae</taxon>
        <taxon>rosids</taxon>
        <taxon>fabids</taxon>
        <taxon>Fabales</taxon>
        <taxon>Fabaceae</taxon>
        <taxon>Papilionoideae</taxon>
        <taxon>50 kb inversion clade</taxon>
        <taxon>NPAAA clade</taxon>
        <taxon>Hologalegina</taxon>
        <taxon>IRL clade</taxon>
        <taxon>Trifolieae</taxon>
        <taxon>Trifolium</taxon>
    </lineage>
</organism>
<protein>
    <submittedName>
        <fullName evidence="1">Uncharacterized protein</fullName>
    </submittedName>
</protein>
<name>A0ACB0JUG7_TRIPR</name>
<sequence length="83" mass="9570">MNQPYPIDCETEEDCPIAVAGKEKNMVKTLKFVHAIIYFFSIFLVVAAMNKKYPIDCETQEDCPVAEAGKVICYEKKCWRLLF</sequence>
<dbReference type="Proteomes" id="UP001177021">
    <property type="component" value="Unassembled WGS sequence"/>
</dbReference>
<reference evidence="1" key="1">
    <citation type="submission" date="2023-10" db="EMBL/GenBank/DDBJ databases">
        <authorList>
            <person name="Rodriguez Cubillos JULIANA M."/>
            <person name="De Vega J."/>
        </authorList>
    </citation>
    <scope>NUCLEOTIDE SEQUENCE</scope>
</reference>
<evidence type="ECO:0000313" key="2">
    <source>
        <dbReference type="Proteomes" id="UP001177021"/>
    </source>
</evidence>